<evidence type="ECO:0000256" key="5">
    <source>
        <dbReference type="SAM" id="Phobius"/>
    </source>
</evidence>
<name>A0A8X6JY32_NEPPI</name>
<evidence type="ECO:0000256" key="4">
    <source>
        <dbReference type="ARBA" id="ARBA00023136"/>
    </source>
</evidence>
<keyword evidence="2 5" id="KW-0812">Transmembrane</keyword>
<keyword evidence="8" id="KW-1185">Reference proteome</keyword>
<dbReference type="InterPro" id="IPR050382">
    <property type="entry name" value="MFS_Na/Anion_cotransporter"/>
</dbReference>
<sequence>MSVDLDSDKERRTVYLSFLLAADSTQNMESDVLESRLSNIQITSNDQKYKIQRNRRKSKSDNCRYSGLLPKRFIFSFIGFLASTLAISLNTNLSIVIVSMVDRSNESIIQVKASNECLLVDVPLEVETIEEPPPINRGEFHWSPETEGLALGAVYYGQLIGFLPGGRMAEVYGGKRTLIAFLLLASICTAAVPFAARFSVHLFIACRFLVGVGTVSCFLLHKI</sequence>
<dbReference type="AlphaFoldDB" id="A0A8X6JY32"/>
<dbReference type="PANTHER" id="PTHR11662">
    <property type="entry name" value="SOLUTE CARRIER FAMILY 17"/>
    <property type="match status" value="1"/>
</dbReference>
<feature type="transmembrane region" description="Helical" evidence="5">
    <location>
        <begin position="202"/>
        <end position="220"/>
    </location>
</feature>
<reference evidence="7" key="1">
    <citation type="submission" date="2020-08" db="EMBL/GenBank/DDBJ databases">
        <title>Multicomponent nature underlies the extraordinary mechanical properties of spider dragline silk.</title>
        <authorList>
            <person name="Kono N."/>
            <person name="Nakamura H."/>
            <person name="Mori M."/>
            <person name="Yoshida Y."/>
            <person name="Ohtoshi R."/>
            <person name="Malay A.D."/>
            <person name="Moran D.A.P."/>
            <person name="Tomita M."/>
            <person name="Numata K."/>
            <person name="Arakawa K."/>
        </authorList>
    </citation>
    <scope>NUCLEOTIDE SEQUENCE</scope>
</reference>
<dbReference type="GO" id="GO:0016020">
    <property type="term" value="C:membrane"/>
    <property type="evidence" value="ECO:0007669"/>
    <property type="project" value="UniProtKB-SubCell"/>
</dbReference>
<keyword evidence="4 5" id="KW-0472">Membrane</keyword>
<feature type="transmembrane region" description="Helical" evidence="5">
    <location>
        <begin position="73"/>
        <end position="97"/>
    </location>
</feature>
<evidence type="ECO:0000256" key="1">
    <source>
        <dbReference type="ARBA" id="ARBA00004141"/>
    </source>
</evidence>
<dbReference type="PROSITE" id="PS50850">
    <property type="entry name" value="MFS"/>
    <property type="match status" value="1"/>
</dbReference>
<evidence type="ECO:0000256" key="2">
    <source>
        <dbReference type="ARBA" id="ARBA00022692"/>
    </source>
</evidence>
<dbReference type="InterPro" id="IPR036259">
    <property type="entry name" value="MFS_trans_sf"/>
</dbReference>
<dbReference type="InterPro" id="IPR020846">
    <property type="entry name" value="MFS_dom"/>
</dbReference>
<keyword evidence="3 5" id="KW-1133">Transmembrane helix</keyword>
<gene>
    <name evidence="7" type="primary">CSH_0402</name>
    <name evidence="7" type="ORF">NPIL_608561</name>
</gene>
<evidence type="ECO:0000259" key="6">
    <source>
        <dbReference type="PROSITE" id="PS50850"/>
    </source>
</evidence>
<proteinExistence type="predicted"/>
<evidence type="ECO:0000313" key="8">
    <source>
        <dbReference type="Proteomes" id="UP000887013"/>
    </source>
</evidence>
<dbReference type="GO" id="GO:0006820">
    <property type="term" value="P:monoatomic anion transport"/>
    <property type="evidence" value="ECO:0007669"/>
    <property type="project" value="TreeGrafter"/>
</dbReference>
<dbReference type="Gene3D" id="1.20.1250.20">
    <property type="entry name" value="MFS general substrate transporter like domains"/>
    <property type="match status" value="1"/>
</dbReference>
<accession>A0A8X6JY32</accession>
<comment type="subcellular location">
    <subcellularLocation>
        <location evidence="1">Membrane</location>
        <topology evidence="1">Multi-pass membrane protein</topology>
    </subcellularLocation>
</comment>
<protein>
    <submittedName>
        <fullName evidence="7">Putative sialin</fullName>
    </submittedName>
</protein>
<dbReference type="Proteomes" id="UP000887013">
    <property type="component" value="Unassembled WGS sequence"/>
</dbReference>
<evidence type="ECO:0000313" key="7">
    <source>
        <dbReference type="EMBL" id="GFS67310.1"/>
    </source>
</evidence>
<dbReference type="SUPFAM" id="SSF103473">
    <property type="entry name" value="MFS general substrate transporter"/>
    <property type="match status" value="1"/>
</dbReference>
<dbReference type="Pfam" id="PF07690">
    <property type="entry name" value="MFS_1"/>
    <property type="match status" value="1"/>
</dbReference>
<evidence type="ECO:0000256" key="3">
    <source>
        <dbReference type="ARBA" id="ARBA00022989"/>
    </source>
</evidence>
<organism evidence="7 8">
    <name type="scientific">Nephila pilipes</name>
    <name type="common">Giant wood spider</name>
    <name type="synonym">Nephila maculata</name>
    <dbReference type="NCBI Taxonomy" id="299642"/>
    <lineage>
        <taxon>Eukaryota</taxon>
        <taxon>Metazoa</taxon>
        <taxon>Ecdysozoa</taxon>
        <taxon>Arthropoda</taxon>
        <taxon>Chelicerata</taxon>
        <taxon>Arachnida</taxon>
        <taxon>Araneae</taxon>
        <taxon>Araneomorphae</taxon>
        <taxon>Entelegynae</taxon>
        <taxon>Araneoidea</taxon>
        <taxon>Nephilidae</taxon>
        <taxon>Nephila</taxon>
    </lineage>
</organism>
<comment type="caution">
    <text evidence="7">The sequence shown here is derived from an EMBL/GenBank/DDBJ whole genome shotgun (WGS) entry which is preliminary data.</text>
</comment>
<dbReference type="PANTHER" id="PTHR11662:SF399">
    <property type="entry name" value="FI19708P1-RELATED"/>
    <property type="match status" value="1"/>
</dbReference>
<dbReference type="EMBL" id="BMAW01000086">
    <property type="protein sequence ID" value="GFS67310.1"/>
    <property type="molecule type" value="Genomic_DNA"/>
</dbReference>
<feature type="domain" description="Major facilitator superfamily (MFS) profile" evidence="6">
    <location>
        <begin position="91"/>
        <end position="223"/>
    </location>
</feature>
<dbReference type="OrthoDB" id="6460961at2759"/>
<feature type="transmembrane region" description="Helical" evidence="5">
    <location>
        <begin position="178"/>
        <end position="196"/>
    </location>
</feature>
<dbReference type="GO" id="GO:0022857">
    <property type="term" value="F:transmembrane transporter activity"/>
    <property type="evidence" value="ECO:0007669"/>
    <property type="project" value="InterPro"/>
</dbReference>
<dbReference type="InterPro" id="IPR011701">
    <property type="entry name" value="MFS"/>
</dbReference>